<evidence type="ECO:0000256" key="1">
    <source>
        <dbReference type="SAM" id="MobiDB-lite"/>
    </source>
</evidence>
<comment type="caution">
    <text evidence="2">The sequence shown here is derived from an EMBL/GenBank/DDBJ whole genome shotgun (WGS) entry which is preliminary data.</text>
</comment>
<feature type="region of interest" description="Disordered" evidence="1">
    <location>
        <begin position="220"/>
        <end position="241"/>
    </location>
</feature>
<feature type="region of interest" description="Disordered" evidence="1">
    <location>
        <begin position="185"/>
        <end position="207"/>
    </location>
</feature>
<evidence type="ECO:0000313" key="3">
    <source>
        <dbReference type="Proteomes" id="UP000592780"/>
    </source>
</evidence>
<keyword evidence="3" id="KW-1185">Reference proteome</keyword>
<organism evidence="2 3">
    <name type="scientific">Paraburkholderia atlantica</name>
    <dbReference type="NCBI Taxonomy" id="2654982"/>
    <lineage>
        <taxon>Bacteria</taxon>
        <taxon>Pseudomonadati</taxon>
        <taxon>Pseudomonadota</taxon>
        <taxon>Betaproteobacteria</taxon>
        <taxon>Burkholderiales</taxon>
        <taxon>Burkholderiaceae</taxon>
        <taxon>Paraburkholderia</taxon>
    </lineage>
</organism>
<feature type="compositionally biased region" description="Basic and acidic residues" evidence="1">
    <location>
        <begin position="192"/>
        <end position="207"/>
    </location>
</feature>
<name>A0A7W8VAY1_PARAM</name>
<dbReference type="Proteomes" id="UP000592780">
    <property type="component" value="Unassembled WGS sequence"/>
</dbReference>
<reference evidence="2 3" key="1">
    <citation type="submission" date="2020-08" db="EMBL/GenBank/DDBJ databases">
        <title>Genomic Encyclopedia of Type Strains, Phase IV (KMG-V): Genome sequencing to study the core and pangenomes of soil and plant-associated prokaryotes.</title>
        <authorList>
            <person name="Whitman W."/>
        </authorList>
    </citation>
    <scope>NUCLEOTIDE SEQUENCE [LARGE SCALE GENOMIC DNA]</scope>
    <source>
        <strain evidence="2 3">JPY158</strain>
    </source>
</reference>
<proteinExistence type="predicted"/>
<gene>
    <name evidence="2" type="ORF">HDG40_007974</name>
</gene>
<dbReference type="AlphaFoldDB" id="A0A7W8VAY1"/>
<dbReference type="EMBL" id="JACHDD010000052">
    <property type="protein sequence ID" value="MBB5429776.1"/>
    <property type="molecule type" value="Genomic_DNA"/>
</dbReference>
<accession>A0A7W8VAY1</accession>
<evidence type="ECO:0000313" key="2">
    <source>
        <dbReference type="EMBL" id="MBB5429776.1"/>
    </source>
</evidence>
<sequence length="241" mass="26426">MQIPLRTRSSVEHYIARREWVTASLEHCPLHPSGGCGFARHGTYRRATPFGTRIARWYCPLGHKTFSLLPDFLAARLPGLLDSIDSAVACASSMRSIEAAADALRSDDVSLPAAARWLRRRLRAVQAILRALNSLSGTVGARQSERSDVCGSLFELRRTLSHHSLSKLPAPLRFLPSCLDAGRHSSAVQQESGHDSSHDRIYGGSDKSEGAECDIQLPIPTHSGHLRRRPRSFACGKTTVP</sequence>
<protein>
    <submittedName>
        <fullName evidence="2">Transposase-like protein</fullName>
    </submittedName>
</protein>